<sequence>MASRLSPSCEGEVGGHRPKEHFDGARTWPAPTEPCRARLAAGEEEVGGHRPPTTSRPGGSRRHARLSSRNCKARRASLPARRAAFRLRPCLLSVAIAGTERAGLMSSWEEGTCTEGTVLGHRGPQA</sequence>
<evidence type="ECO:0000256" key="1">
    <source>
        <dbReference type="SAM" id="MobiDB-lite"/>
    </source>
</evidence>
<dbReference type="AlphaFoldDB" id="A0A8T0MYT3"/>
<feature type="region of interest" description="Disordered" evidence="1">
    <location>
        <begin position="1"/>
        <end position="74"/>
    </location>
</feature>
<feature type="compositionally biased region" description="Basic and acidic residues" evidence="1">
    <location>
        <begin position="13"/>
        <end position="24"/>
    </location>
</feature>
<protein>
    <submittedName>
        <fullName evidence="2">Uncharacterized protein</fullName>
    </submittedName>
</protein>
<keyword evidence="3" id="KW-1185">Reference proteome</keyword>
<comment type="caution">
    <text evidence="2">The sequence shown here is derived from an EMBL/GenBank/DDBJ whole genome shotgun (WGS) entry which is preliminary data.</text>
</comment>
<evidence type="ECO:0000313" key="3">
    <source>
        <dbReference type="Proteomes" id="UP000823388"/>
    </source>
</evidence>
<organism evidence="2 3">
    <name type="scientific">Panicum virgatum</name>
    <name type="common">Blackwell switchgrass</name>
    <dbReference type="NCBI Taxonomy" id="38727"/>
    <lineage>
        <taxon>Eukaryota</taxon>
        <taxon>Viridiplantae</taxon>
        <taxon>Streptophyta</taxon>
        <taxon>Embryophyta</taxon>
        <taxon>Tracheophyta</taxon>
        <taxon>Spermatophyta</taxon>
        <taxon>Magnoliopsida</taxon>
        <taxon>Liliopsida</taxon>
        <taxon>Poales</taxon>
        <taxon>Poaceae</taxon>
        <taxon>PACMAD clade</taxon>
        <taxon>Panicoideae</taxon>
        <taxon>Panicodae</taxon>
        <taxon>Paniceae</taxon>
        <taxon>Panicinae</taxon>
        <taxon>Panicum</taxon>
        <taxon>Panicum sect. Hiantes</taxon>
    </lineage>
</organism>
<dbReference type="EMBL" id="CM029054">
    <property type="protein sequence ID" value="KAG2542310.1"/>
    <property type="molecule type" value="Genomic_DNA"/>
</dbReference>
<feature type="compositionally biased region" description="Basic residues" evidence="1">
    <location>
        <begin position="59"/>
        <end position="74"/>
    </location>
</feature>
<accession>A0A8T0MYT3</accession>
<name>A0A8T0MYT3_PANVG</name>
<reference evidence="2" key="1">
    <citation type="submission" date="2020-05" db="EMBL/GenBank/DDBJ databases">
        <title>WGS assembly of Panicum virgatum.</title>
        <authorList>
            <person name="Lovell J.T."/>
            <person name="Jenkins J."/>
            <person name="Shu S."/>
            <person name="Juenger T.E."/>
            <person name="Schmutz J."/>
        </authorList>
    </citation>
    <scope>NUCLEOTIDE SEQUENCE</scope>
    <source>
        <strain evidence="2">AP13</strain>
    </source>
</reference>
<evidence type="ECO:0000313" key="2">
    <source>
        <dbReference type="EMBL" id="KAG2542310.1"/>
    </source>
</evidence>
<proteinExistence type="predicted"/>
<dbReference type="Proteomes" id="UP000823388">
    <property type="component" value="Chromosome 9N"/>
</dbReference>
<gene>
    <name evidence="2" type="ORF">PVAP13_9NG839456</name>
</gene>